<dbReference type="RefSeq" id="WP_132543691.1">
    <property type="nucleotide sequence ID" value="NZ_SLWW01000005.1"/>
</dbReference>
<proteinExistence type="predicted"/>
<feature type="domain" description="AB hydrolase-1" evidence="1">
    <location>
        <begin position="21"/>
        <end position="124"/>
    </location>
</feature>
<evidence type="ECO:0000259" key="1">
    <source>
        <dbReference type="Pfam" id="PF00561"/>
    </source>
</evidence>
<sequence length="240" mass="25522">MLRLVLLWLILFAAPVRADCVVLLHGLARSPDSLILMQEALSRQGFRVVNAGYPSTEAPVEALTGVLPQAFAECGPVARIDVVTHSMGGILLRLWLADHRPANLGRVVMLGPPNSGSELVDALGALKPFEWINGPAGMQLGTGPRSLPNRLGPVDFPLGVIAGNQSLNPLYSALIPGNDDGKVSVASTRVQGMAAHLVLPVTHTFMPNDPRVIAQTIAFLRTGRFEPDLGLAKALGRLLE</sequence>
<evidence type="ECO:0000313" key="2">
    <source>
        <dbReference type="EMBL" id="TCO72121.1"/>
    </source>
</evidence>
<dbReference type="PANTHER" id="PTHR37946:SF1">
    <property type="entry name" value="SLL1969 PROTEIN"/>
    <property type="match status" value="1"/>
</dbReference>
<organism evidence="2 3">
    <name type="scientific">Rhodovulum euryhalinum</name>
    <dbReference type="NCBI Taxonomy" id="35805"/>
    <lineage>
        <taxon>Bacteria</taxon>
        <taxon>Pseudomonadati</taxon>
        <taxon>Pseudomonadota</taxon>
        <taxon>Alphaproteobacteria</taxon>
        <taxon>Rhodobacterales</taxon>
        <taxon>Paracoccaceae</taxon>
        <taxon>Rhodovulum</taxon>
    </lineage>
</organism>
<dbReference type="OrthoDB" id="556502at2"/>
<comment type="caution">
    <text evidence="2">The sequence shown here is derived from an EMBL/GenBank/DDBJ whole genome shotgun (WGS) entry which is preliminary data.</text>
</comment>
<dbReference type="GO" id="GO:0016787">
    <property type="term" value="F:hydrolase activity"/>
    <property type="evidence" value="ECO:0007669"/>
    <property type="project" value="UniProtKB-KW"/>
</dbReference>
<gene>
    <name evidence="2" type="ORF">EV655_105229</name>
</gene>
<dbReference type="Pfam" id="PF00561">
    <property type="entry name" value="Abhydrolase_1"/>
    <property type="match status" value="1"/>
</dbReference>
<name>A0A4R2KEQ6_9RHOB</name>
<dbReference type="Gene3D" id="3.40.50.1820">
    <property type="entry name" value="alpha/beta hydrolase"/>
    <property type="match status" value="1"/>
</dbReference>
<dbReference type="Proteomes" id="UP000295142">
    <property type="component" value="Unassembled WGS sequence"/>
</dbReference>
<keyword evidence="3" id="KW-1185">Reference proteome</keyword>
<dbReference type="InterPro" id="IPR000073">
    <property type="entry name" value="AB_hydrolase_1"/>
</dbReference>
<reference evidence="2 3" key="1">
    <citation type="submission" date="2019-03" db="EMBL/GenBank/DDBJ databases">
        <title>Genomic Encyclopedia of Type Strains, Phase IV (KMG-IV): sequencing the most valuable type-strain genomes for metagenomic binning, comparative biology and taxonomic classification.</title>
        <authorList>
            <person name="Goeker M."/>
        </authorList>
    </citation>
    <scope>NUCLEOTIDE SEQUENCE [LARGE SCALE GENOMIC DNA]</scope>
    <source>
        <strain evidence="2 3">DSM 4868</strain>
    </source>
</reference>
<evidence type="ECO:0000313" key="3">
    <source>
        <dbReference type="Proteomes" id="UP000295142"/>
    </source>
</evidence>
<dbReference type="EMBL" id="SLWW01000005">
    <property type="protein sequence ID" value="TCO72121.1"/>
    <property type="molecule type" value="Genomic_DNA"/>
</dbReference>
<accession>A0A4R2KEQ6</accession>
<protein>
    <submittedName>
        <fullName evidence="2">Triacylglycerol esterase/lipase EstA (Alpha/beta hydrolase family)</fullName>
    </submittedName>
</protein>
<dbReference type="SUPFAM" id="SSF53474">
    <property type="entry name" value="alpha/beta-Hydrolases"/>
    <property type="match status" value="1"/>
</dbReference>
<keyword evidence="2" id="KW-0378">Hydrolase</keyword>
<dbReference type="PANTHER" id="PTHR37946">
    <property type="entry name" value="SLL1969 PROTEIN"/>
    <property type="match status" value="1"/>
</dbReference>
<dbReference type="InterPro" id="IPR029058">
    <property type="entry name" value="AB_hydrolase_fold"/>
</dbReference>
<dbReference type="AlphaFoldDB" id="A0A4R2KEQ6"/>